<dbReference type="AlphaFoldDB" id="A0A8W8ID30"/>
<keyword evidence="4" id="KW-1185">Reference proteome</keyword>
<dbReference type="PROSITE" id="PS51420">
    <property type="entry name" value="RHO"/>
    <property type="match status" value="1"/>
</dbReference>
<sequence>MVVSVNKSLQCSVVGDGFVGKSCLVERFLGGEFNSEYVATLQDDYIAKCNVNGDSLEMNITDFAGEHDDLVSIEVPDVFVVCFSLVDKDSLESVLNFWVPRIRSEEKQTPIVLVGTQLDKRRTQRKGHISTEEGLSLAQSICASAYVECSAKDNTGVDVALYSILLASNKYNRRKASLFKRVLGR</sequence>
<dbReference type="SMART" id="SM00175">
    <property type="entry name" value="RAB"/>
    <property type="match status" value="1"/>
</dbReference>
<evidence type="ECO:0000256" key="1">
    <source>
        <dbReference type="ARBA" id="ARBA00022741"/>
    </source>
</evidence>
<evidence type="ECO:0000313" key="3">
    <source>
        <dbReference type="EnsemblMetazoa" id="G13434.1:cds"/>
    </source>
</evidence>
<dbReference type="OrthoDB" id="6050636at2759"/>
<dbReference type="PROSITE" id="PS51419">
    <property type="entry name" value="RAB"/>
    <property type="match status" value="1"/>
</dbReference>
<dbReference type="EnsemblMetazoa" id="G13434.5">
    <property type="protein sequence ID" value="G13434.5:cds"/>
    <property type="gene ID" value="G13434"/>
</dbReference>
<dbReference type="PANTHER" id="PTHR24072">
    <property type="entry name" value="RHO FAMILY GTPASE"/>
    <property type="match status" value="1"/>
</dbReference>
<dbReference type="Gene3D" id="3.40.50.300">
    <property type="entry name" value="P-loop containing nucleotide triphosphate hydrolases"/>
    <property type="match status" value="1"/>
</dbReference>
<reference evidence="3" key="1">
    <citation type="submission" date="2022-08" db="UniProtKB">
        <authorList>
            <consortium name="EnsemblMetazoa"/>
        </authorList>
    </citation>
    <scope>IDENTIFICATION</scope>
    <source>
        <strain evidence="3">05x7-T-G4-1.051#20</strain>
    </source>
</reference>
<dbReference type="InterPro" id="IPR027417">
    <property type="entry name" value="P-loop_NTPase"/>
</dbReference>
<dbReference type="NCBIfam" id="TIGR00231">
    <property type="entry name" value="small_GTP"/>
    <property type="match status" value="1"/>
</dbReference>
<organism evidence="3 4">
    <name type="scientific">Magallana gigas</name>
    <name type="common">Pacific oyster</name>
    <name type="synonym">Crassostrea gigas</name>
    <dbReference type="NCBI Taxonomy" id="29159"/>
    <lineage>
        <taxon>Eukaryota</taxon>
        <taxon>Metazoa</taxon>
        <taxon>Spiralia</taxon>
        <taxon>Lophotrochozoa</taxon>
        <taxon>Mollusca</taxon>
        <taxon>Bivalvia</taxon>
        <taxon>Autobranchia</taxon>
        <taxon>Pteriomorphia</taxon>
        <taxon>Ostreida</taxon>
        <taxon>Ostreoidea</taxon>
        <taxon>Ostreidae</taxon>
        <taxon>Magallana</taxon>
    </lineage>
</organism>
<name>A0A8W8ID30_MAGGI</name>
<dbReference type="GO" id="GO:0005525">
    <property type="term" value="F:GTP binding"/>
    <property type="evidence" value="ECO:0007669"/>
    <property type="project" value="UniProtKB-KW"/>
</dbReference>
<dbReference type="InterPro" id="IPR001806">
    <property type="entry name" value="Small_GTPase"/>
</dbReference>
<dbReference type="OMA" id="NFWVPRI"/>
<proteinExistence type="predicted"/>
<dbReference type="Proteomes" id="UP000005408">
    <property type="component" value="Unassembled WGS sequence"/>
</dbReference>
<keyword evidence="2" id="KW-0342">GTP-binding</keyword>
<keyword evidence="1" id="KW-0547">Nucleotide-binding</keyword>
<dbReference type="InterPro" id="IPR005225">
    <property type="entry name" value="Small_GTP-bd"/>
</dbReference>
<evidence type="ECO:0000256" key="2">
    <source>
        <dbReference type="ARBA" id="ARBA00023134"/>
    </source>
</evidence>
<accession>A0A8W8ID30</accession>
<dbReference type="SUPFAM" id="SSF52540">
    <property type="entry name" value="P-loop containing nucleoside triphosphate hydrolases"/>
    <property type="match status" value="1"/>
</dbReference>
<dbReference type="Pfam" id="PF00071">
    <property type="entry name" value="Ras"/>
    <property type="match status" value="1"/>
</dbReference>
<dbReference type="PROSITE" id="PS51421">
    <property type="entry name" value="RAS"/>
    <property type="match status" value="1"/>
</dbReference>
<dbReference type="PRINTS" id="PR00449">
    <property type="entry name" value="RASTRNSFRMNG"/>
</dbReference>
<dbReference type="GO" id="GO:0003924">
    <property type="term" value="F:GTPase activity"/>
    <property type="evidence" value="ECO:0007669"/>
    <property type="project" value="InterPro"/>
</dbReference>
<dbReference type="SMART" id="SM00174">
    <property type="entry name" value="RHO"/>
    <property type="match status" value="1"/>
</dbReference>
<dbReference type="GO" id="GO:0007264">
    <property type="term" value="P:small GTPase-mediated signal transduction"/>
    <property type="evidence" value="ECO:0007669"/>
    <property type="project" value="InterPro"/>
</dbReference>
<protein>
    <submittedName>
        <fullName evidence="3">Uncharacterized protein</fullName>
    </submittedName>
</protein>
<dbReference type="InterPro" id="IPR003578">
    <property type="entry name" value="Small_GTPase_Rho"/>
</dbReference>
<evidence type="ECO:0000313" key="4">
    <source>
        <dbReference type="Proteomes" id="UP000005408"/>
    </source>
</evidence>
<dbReference type="EnsemblMetazoa" id="G13434.1">
    <property type="protein sequence ID" value="G13434.1:cds"/>
    <property type="gene ID" value="G13434"/>
</dbReference>
<dbReference type="SMART" id="SM00173">
    <property type="entry name" value="RAS"/>
    <property type="match status" value="1"/>
</dbReference>